<evidence type="ECO:0000256" key="1">
    <source>
        <dbReference type="ARBA" id="ARBA00004173"/>
    </source>
</evidence>
<keyword evidence="5 8" id="KW-0175">Coiled coil</keyword>
<accession>A0A9N9ICG7</accession>
<organism evidence="10 11">
    <name type="scientific">Acaulospora morrowiae</name>
    <dbReference type="NCBI Taxonomy" id="94023"/>
    <lineage>
        <taxon>Eukaryota</taxon>
        <taxon>Fungi</taxon>
        <taxon>Fungi incertae sedis</taxon>
        <taxon>Mucoromycota</taxon>
        <taxon>Glomeromycotina</taxon>
        <taxon>Glomeromycetes</taxon>
        <taxon>Diversisporales</taxon>
        <taxon>Acaulosporaceae</taxon>
        <taxon>Acaulospora</taxon>
    </lineage>
</organism>
<reference evidence="10" key="1">
    <citation type="submission" date="2021-06" db="EMBL/GenBank/DDBJ databases">
        <authorList>
            <person name="Kallberg Y."/>
            <person name="Tangrot J."/>
            <person name="Rosling A."/>
        </authorList>
    </citation>
    <scope>NUCLEOTIDE SEQUENCE</scope>
    <source>
        <strain evidence="10">CL551</strain>
    </source>
</reference>
<keyword evidence="6" id="KW-0496">Mitochondrion</keyword>
<evidence type="ECO:0000313" key="11">
    <source>
        <dbReference type="Proteomes" id="UP000789342"/>
    </source>
</evidence>
<keyword evidence="4 9" id="KW-1133">Transmembrane helix</keyword>
<comment type="caution">
    <text evidence="10">The sequence shown here is derived from an EMBL/GenBank/DDBJ whole genome shotgun (WGS) entry which is preliminary data.</text>
</comment>
<evidence type="ECO:0000256" key="4">
    <source>
        <dbReference type="ARBA" id="ARBA00022989"/>
    </source>
</evidence>
<keyword evidence="7 9" id="KW-0472">Membrane</keyword>
<dbReference type="PANTHER" id="PTHR14360:SF12">
    <property type="entry name" value="MOZ PROTEIN REPRESENTS A CHROMATIN-ASSOCIATED ACETYLTRANSFERASE"/>
    <property type="match status" value="1"/>
</dbReference>
<feature type="transmembrane region" description="Helical" evidence="9">
    <location>
        <begin position="245"/>
        <end position="263"/>
    </location>
</feature>
<evidence type="ECO:0000256" key="6">
    <source>
        <dbReference type="ARBA" id="ARBA00023128"/>
    </source>
</evidence>
<keyword evidence="11" id="KW-1185">Reference proteome</keyword>
<evidence type="ECO:0000313" key="10">
    <source>
        <dbReference type="EMBL" id="CAG8729841.1"/>
    </source>
</evidence>
<evidence type="ECO:0000256" key="9">
    <source>
        <dbReference type="SAM" id="Phobius"/>
    </source>
</evidence>
<dbReference type="OrthoDB" id="1552at2759"/>
<dbReference type="Gene3D" id="1.20.5.340">
    <property type="match status" value="1"/>
</dbReference>
<evidence type="ECO:0000256" key="8">
    <source>
        <dbReference type="SAM" id="Coils"/>
    </source>
</evidence>
<evidence type="ECO:0000256" key="5">
    <source>
        <dbReference type="ARBA" id="ARBA00023054"/>
    </source>
</evidence>
<sequence length="284" mass="32266">LNEIQVTNGPNFGLAISKCFRTNTTAQNVLPPPNPPQQLPSQQKALTRHNFNTYKVVKDLEGRDFTRRQAEAIMRAMEALLNNSSRIKSFMLSKAGLENVQESYLFKAALSDFRTEIQINRKKNLSDIESESAELHREISNLKQKLQEDIATMRNSVQLDLNTRKVDVREEQKKMEINIHELNNKITISCGDIRTEIEAIKWETTRMALMGIFGSGICVLLVMFVSNKNTKKKSPLPTSFIDAHSSLLLMSLALMLLPVRIGSNHELQIGVNREEDCFTEFAFP</sequence>
<evidence type="ECO:0000256" key="2">
    <source>
        <dbReference type="ARBA" id="ARBA00004370"/>
    </source>
</evidence>
<dbReference type="Proteomes" id="UP000789342">
    <property type="component" value="Unassembled WGS sequence"/>
</dbReference>
<name>A0A9N9ICG7_9GLOM</name>
<dbReference type="InterPro" id="IPR024461">
    <property type="entry name" value="CCDC90-like"/>
</dbReference>
<dbReference type="EMBL" id="CAJVPV010025773">
    <property type="protein sequence ID" value="CAG8729841.1"/>
    <property type="molecule type" value="Genomic_DNA"/>
</dbReference>
<dbReference type="GO" id="GO:0016020">
    <property type="term" value="C:membrane"/>
    <property type="evidence" value="ECO:0007669"/>
    <property type="project" value="UniProtKB-SubCell"/>
</dbReference>
<protein>
    <submittedName>
        <fullName evidence="10">6910_t:CDS:1</fullName>
    </submittedName>
</protein>
<dbReference type="Pfam" id="PF07798">
    <property type="entry name" value="CCDC90-like"/>
    <property type="match status" value="1"/>
</dbReference>
<dbReference type="PANTHER" id="PTHR14360">
    <property type="entry name" value="PROTEIN FMP32, MITOCHONDRIAL"/>
    <property type="match status" value="1"/>
</dbReference>
<feature type="non-terminal residue" evidence="10">
    <location>
        <position position="284"/>
    </location>
</feature>
<feature type="transmembrane region" description="Helical" evidence="9">
    <location>
        <begin position="207"/>
        <end position="225"/>
    </location>
</feature>
<feature type="coiled-coil region" evidence="8">
    <location>
        <begin position="125"/>
        <end position="185"/>
    </location>
</feature>
<dbReference type="AlphaFoldDB" id="A0A9N9ICG7"/>
<evidence type="ECO:0000256" key="7">
    <source>
        <dbReference type="ARBA" id="ARBA00023136"/>
    </source>
</evidence>
<keyword evidence="3 9" id="KW-0812">Transmembrane</keyword>
<evidence type="ECO:0000256" key="3">
    <source>
        <dbReference type="ARBA" id="ARBA00022692"/>
    </source>
</evidence>
<comment type="subcellular location">
    <subcellularLocation>
        <location evidence="2">Membrane</location>
    </subcellularLocation>
    <subcellularLocation>
        <location evidence="1">Mitochondrion</location>
    </subcellularLocation>
</comment>
<proteinExistence type="predicted"/>
<gene>
    <name evidence="10" type="ORF">AMORRO_LOCUS13935</name>
</gene>
<dbReference type="GO" id="GO:0005739">
    <property type="term" value="C:mitochondrion"/>
    <property type="evidence" value="ECO:0007669"/>
    <property type="project" value="UniProtKB-SubCell"/>
</dbReference>